<dbReference type="InterPro" id="IPR000407">
    <property type="entry name" value="GDA1_CD39_NTPase"/>
</dbReference>
<organism evidence="6">
    <name type="scientific">Ascaris suum</name>
    <name type="common">Pig roundworm</name>
    <name type="synonym">Ascaris lumbricoides</name>
    <dbReference type="NCBI Taxonomy" id="6253"/>
    <lineage>
        <taxon>Eukaryota</taxon>
        <taxon>Metazoa</taxon>
        <taxon>Ecdysozoa</taxon>
        <taxon>Nematoda</taxon>
        <taxon>Chromadorea</taxon>
        <taxon>Rhabditida</taxon>
        <taxon>Spirurina</taxon>
        <taxon>Ascaridomorpha</taxon>
        <taxon>Ascaridoidea</taxon>
        <taxon>Ascarididae</taxon>
        <taxon>Ascaris</taxon>
    </lineage>
</organism>
<feature type="chain" id="PRO_5003266590" evidence="5">
    <location>
        <begin position="26"/>
        <end position="512"/>
    </location>
</feature>
<dbReference type="GO" id="GO:0016787">
    <property type="term" value="F:hydrolase activity"/>
    <property type="evidence" value="ECO:0007669"/>
    <property type="project" value="UniProtKB-KW"/>
</dbReference>
<dbReference type="GO" id="GO:0005524">
    <property type="term" value="F:ATP binding"/>
    <property type="evidence" value="ECO:0007669"/>
    <property type="project" value="UniProtKB-KW"/>
</dbReference>
<reference evidence="6" key="1">
    <citation type="journal article" date="2011" name="Genome Res.">
        <title>Deep small RNA sequencing from the nematode Ascaris reveals conservation, functional diversification, and novel developmental profiles.</title>
        <authorList>
            <person name="Wang J."/>
            <person name="Czech B."/>
            <person name="Crunk A."/>
            <person name="Wallace A."/>
            <person name="Mitreva M."/>
            <person name="Hannon G.J."/>
            <person name="Davis R.E."/>
        </authorList>
    </citation>
    <scope>NUCLEOTIDE SEQUENCE</scope>
</reference>
<name>F1KZQ1_ASCSU</name>
<dbReference type="PANTHER" id="PTHR11782:SF127">
    <property type="entry name" value="NTPASE, ISOFORM F"/>
    <property type="match status" value="1"/>
</dbReference>
<dbReference type="Gene3D" id="3.30.420.40">
    <property type="match status" value="1"/>
</dbReference>
<feature type="binding site" evidence="4">
    <location>
        <begin position="235"/>
        <end position="239"/>
    </location>
    <ligand>
        <name>ATP</name>
        <dbReference type="ChEBI" id="CHEBI:30616"/>
    </ligand>
</feature>
<evidence type="ECO:0000256" key="3">
    <source>
        <dbReference type="PIRSR" id="PIRSR600407-1"/>
    </source>
</evidence>
<accession>F1KZQ1</accession>
<dbReference type="Gene3D" id="3.30.420.150">
    <property type="entry name" value="Exopolyphosphatase. Domain 2"/>
    <property type="match status" value="1"/>
</dbReference>
<evidence type="ECO:0000256" key="5">
    <source>
        <dbReference type="SAM" id="SignalP"/>
    </source>
</evidence>
<protein>
    <submittedName>
        <fullName evidence="6">Nucleoside-diphosphatase uda-1</fullName>
    </submittedName>
</protein>
<evidence type="ECO:0000256" key="1">
    <source>
        <dbReference type="ARBA" id="ARBA00009283"/>
    </source>
</evidence>
<proteinExistence type="evidence at transcript level"/>
<dbReference type="Pfam" id="PF01150">
    <property type="entry name" value="GDA1_CD39"/>
    <property type="match status" value="1"/>
</dbReference>
<dbReference type="AlphaFoldDB" id="F1KZQ1"/>
<evidence type="ECO:0000256" key="4">
    <source>
        <dbReference type="PIRSR" id="PIRSR600407-2"/>
    </source>
</evidence>
<dbReference type="PANTHER" id="PTHR11782">
    <property type="entry name" value="ADENOSINE/GUANOSINE DIPHOSPHATASE"/>
    <property type="match status" value="1"/>
</dbReference>
<dbReference type="EMBL" id="JI168671">
    <property type="protein sequence ID" value="ADY43355.1"/>
    <property type="molecule type" value="mRNA"/>
</dbReference>
<keyword evidence="5" id="KW-0732">Signal</keyword>
<keyword evidence="4" id="KW-0547">Nucleotide-binding</keyword>
<evidence type="ECO:0000256" key="2">
    <source>
        <dbReference type="ARBA" id="ARBA00022801"/>
    </source>
</evidence>
<keyword evidence="2" id="KW-0378">Hydrolase</keyword>
<evidence type="ECO:0000313" key="6">
    <source>
        <dbReference type="EMBL" id="ADY43355.1"/>
    </source>
</evidence>
<feature type="active site" description="Proton acceptor" evidence="3">
    <location>
        <position position="187"/>
    </location>
</feature>
<feature type="signal peptide" evidence="5">
    <location>
        <begin position="1"/>
        <end position="25"/>
    </location>
</feature>
<dbReference type="CDD" id="cd24046">
    <property type="entry name" value="ASKHA_NBD_NTPDase5-like"/>
    <property type="match status" value="1"/>
</dbReference>
<keyword evidence="4" id="KW-0067">ATP-binding</keyword>
<comment type="similarity">
    <text evidence="1">Belongs to the GDA1/CD39 NTPase family.</text>
</comment>
<sequence>MNFLCQLLLLIVSLIVISIVNEVLSSEHRAHDYWLRTDDIVEVRHCLSPASLNEEKQRCRLYTVVIDAGSTGTRMHLFEFSYDLSKNAVPFRVEKETFKEVKPGLSAFALKPEGAADSVSELITAAKATVPRAHWQHTPITLRATAGLRLLPSKQADSVLNSVRERMTKSGFLLDAGGVDIMSGTDEGVFSWFTLNVLTDRMQHIIRPNQNDRREGSRAASKSSHLAAAALDLGGGSTQITFEPSDRTKVFAEVDESEFSHRLNIFGSRVELYTHSYLGNGLVSARLGITQGTSDSKGPYLMSNCLPAGASINDWNYAGKLWNITGTSDASFTACLLSAIKYVNETAVRKVPELNEHDLYVFSYFYDRGVQGDLVPRTVDNRGGESTVKAYKDAAMRACSLSSKQLGPEHWKPWQCLDMSYIYALLRYGYGLDDNKQIFLAKRLRNMEVSWALGAAYRLLHTYTEKAIASGVLPTNISTTAVPSNKSTLFDELLAFISEQTFTMFTYLKIIS</sequence>